<reference evidence="3 4" key="1">
    <citation type="journal article" date="2018" name="Front. Microbiol.">
        <title>Genome-Wide Analysis of Corynespora cassiicola Leaf Fall Disease Putative Effectors.</title>
        <authorList>
            <person name="Lopez D."/>
            <person name="Ribeiro S."/>
            <person name="Label P."/>
            <person name="Fumanal B."/>
            <person name="Venisse J.S."/>
            <person name="Kohler A."/>
            <person name="de Oliveira R.R."/>
            <person name="Labutti K."/>
            <person name="Lipzen A."/>
            <person name="Lail K."/>
            <person name="Bauer D."/>
            <person name="Ohm R.A."/>
            <person name="Barry K.W."/>
            <person name="Spatafora J."/>
            <person name="Grigoriev I.V."/>
            <person name="Martin F.M."/>
            <person name="Pujade-Renaud V."/>
        </authorList>
    </citation>
    <scope>NUCLEOTIDE SEQUENCE [LARGE SCALE GENOMIC DNA]</scope>
    <source>
        <strain evidence="3 4">Philippines</strain>
    </source>
</reference>
<name>A0A2T2P2X7_CORCC</name>
<evidence type="ECO:0000313" key="4">
    <source>
        <dbReference type="Proteomes" id="UP000240883"/>
    </source>
</evidence>
<dbReference type="Pfam" id="PF07110">
    <property type="entry name" value="EthD"/>
    <property type="match status" value="1"/>
</dbReference>
<dbReference type="Proteomes" id="UP000240883">
    <property type="component" value="Unassembled WGS sequence"/>
</dbReference>
<evidence type="ECO:0000313" key="3">
    <source>
        <dbReference type="EMBL" id="PSN72025.1"/>
    </source>
</evidence>
<keyword evidence="4" id="KW-1185">Reference proteome</keyword>
<dbReference type="EMBL" id="KZ678130">
    <property type="protein sequence ID" value="PSN72025.1"/>
    <property type="molecule type" value="Genomic_DNA"/>
</dbReference>
<protein>
    <recommendedName>
        <fullName evidence="2">EthD domain-containing protein</fullName>
    </recommendedName>
</protein>
<dbReference type="SUPFAM" id="SSF54909">
    <property type="entry name" value="Dimeric alpha+beta barrel"/>
    <property type="match status" value="1"/>
</dbReference>
<proteinExistence type="inferred from homology"/>
<dbReference type="GO" id="GO:0016491">
    <property type="term" value="F:oxidoreductase activity"/>
    <property type="evidence" value="ECO:0007669"/>
    <property type="project" value="InterPro"/>
</dbReference>
<evidence type="ECO:0000256" key="1">
    <source>
        <dbReference type="ARBA" id="ARBA00005986"/>
    </source>
</evidence>
<organism evidence="3 4">
    <name type="scientific">Corynespora cassiicola Philippines</name>
    <dbReference type="NCBI Taxonomy" id="1448308"/>
    <lineage>
        <taxon>Eukaryota</taxon>
        <taxon>Fungi</taxon>
        <taxon>Dikarya</taxon>
        <taxon>Ascomycota</taxon>
        <taxon>Pezizomycotina</taxon>
        <taxon>Dothideomycetes</taxon>
        <taxon>Pleosporomycetidae</taxon>
        <taxon>Pleosporales</taxon>
        <taxon>Corynesporascaceae</taxon>
        <taxon>Corynespora</taxon>
    </lineage>
</organism>
<dbReference type="STRING" id="1448308.A0A2T2P2X7"/>
<dbReference type="InterPro" id="IPR011008">
    <property type="entry name" value="Dimeric_a/b-barrel"/>
</dbReference>
<dbReference type="OrthoDB" id="2519291at2759"/>
<gene>
    <name evidence="3" type="ORF">BS50DRAFT_569605</name>
</gene>
<sequence>MPYTVVYFITRKPTLSSDQFKDYWESKHIPLLQSLTGPLFPAEYTRRYLARIDRKGFGGPSNRDRPLLVLRGSPEDIDWVDGIAELSFDTEKAFQEFYRCIYETEAAAKLAADEEMFMDTSQIKAVVVGETTTTKK</sequence>
<feature type="domain" description="EthD" evidence="2">
    <location>
        <begin position="12"/>
        <end position="121"/>
    </location>
</feature>
<evidence type="ECO:0000259" key="2">
    <source>
        <dbReference type="Pfam" id="PF07110"/>
    </source>
</evidence>
<dbReference type="Gene3D" id="3.30.70.100">
    <property type="match status" value="1"/>
</dbReference>
<dbReference type="InterPro" id="IPR009799">
    <property type="entry name" value="EthD_dom"/>
</dbReference>
<dbReference type="AlphaFoldDB" id="A0A2T2P2X7"/>
<accession>A0A2T2P2X7</accession>
<comment type="similarity">
    <text evidence="1">Belongs to the tpcK family.</text>
</comment>